<organism evidence="4 5">
    <name type="scientific">Chryseobacterium manosquense</name>
    <dbReference type="NCBI Taxonomy" id="2754694"/>
    <lineage>
        <taxon>Bacteria</taxon>
        <taxon>Pseudomonadati</taxon>
        <taxon>Bacteroidota</taxon>
        <taxon>Flavobacteriia</taxon>
        <taxon>Flavobacteriales</taxon>
        <taxon>Weeksellaceae</taxon>
        <taxon>Chryseobacterium group</taxon>
        <taxon>Chryseobacterium</taxon>
    </lineage>
</organism>
<dbReference type="Proteomes" id="UP000516438">
    <property type="component" value="Chromosome"/>
</dbReference>
<protein>
    <submittedName>
        <fullName evidence="4">TetR/AcrR family transcriptional regulator</fullName>
    </submittedName>
</protein>
<sequence>MSRKEVQGPIRDKEKSKLRFLNAVGKIIKSKGYQGLQVTKIATVAGLDKKLIYRYFGSVDNLVNEYLKSKDYWSKISDVELTEIDLTDGGKGISKLLLGYQFEYLKKSKELQKILLWELSEPKSLLRKLADERESLGEEMFVKITDKHFMKNSKNYRAVMAILISSTYYLNMHAEVNGSYFCGLDFKNEDDRSLVQKTLEDLVDCAFEKYE</sequence>
<dbReference type="AlphaFoldDB" id="A0A7H1DXL6"/>
<dbReference type="InterPro" id="IPR001647">
    <property type="entry name" value="HTH_TetR"/>
</dbReference>
<dbReference type="PROSITE" id="PS50977">
    <property type="entry name" value="HTH_TETR_2"/>
    <property type="match status" value="1"/>
</dbReference>
<feature type="domain" description="HTH tetR-type" evidence="3">
    <location>
        <begin position="14"/>
        <end position="74"/>
    </location>
</feature>
<reference evidence="4 5" key="1">
    <citation type="submission" date="2020-07" db="EMBL/GenBank/DDBJ databases">
        <title>Complete genome and description of Chryseobacterium manosquense strain Marseille-Q2069 sp. nov.</title>
        <authorList>
            <person name="Boxberger M."/>
        </authorList>
    </citation>
    <scope>NUCLEOTIDE SEQUENCE [LARGE SCALE GENOMIC DNA]</scope>
    <source>
        <strain evidence="4 5">Marseille-Q2069</strain>
    </source>
</reference>
<dbReference type="RefSeq" id="WP_188321479.1">
    <property type="nucleotide sequence ID" value="NZ_CP060203.1"/>
</dbReference>
<evidence type="ECO:0000313" key="4">
    <source>
        <dbReference type="EMBL" id="QNS41724.1"/>
    </source>
</evidence>
<proteinExistence type="predicted"/>
<evidence type="ECO:0000256" key="2">
    <source>
        <dbReference type="PROSITE-ProRule" id="PRU00335"/>
    </source>
</evidence>
<feature type="DNA-binding region" description="H-T-H motif" evidence="2">
    <location>
        <begin position="37"/>
        <end position="56"/>
    </location>
</feature>
<name>A0A7H1DXL6_9FLAO</name>
<dbReference type="EMBL" id="CP060203">
    <property type="protein sequence ID" value="QNS41724.1"/>
    <property type="molecule type" value="Genomic_DNA"/>
</dbReference>
<dbReference type="PANTHER" id="PTHR30328">
    <property type="entry name" value="TRANSCRIPTIONAL REPRESSOR"/>
    <property type="match status" value="1"/>
</dbReference>
<dbReference type="Pfam" id="PF00440">
    <property type="entry name" value="TetR_N"/>
    <property type="match status" value="1"/>
</dbReference>
<dbReference type="SUPFAM" id="SSF46689">
    <property type="entry name" value="Homeodomain-like"/>
    <property type="match status" value="1"/>
</dbReference>
<keyword evidence="1 2" id="KW-0238">DNA-binding</keyword>
<dbReference type="GO" id="GO:0003677">
    <property type="term" value="F:DNA binding"/>
    <property type="evidence" value="ECO:0007669"/>
    <property type="project" value="UniProtKB-UniRule"/>
</dbReference>
<evidence type="ECO:0000259" key="3">
    <source>
        <dbReference type="PROSITE" id="PS50977"/>
    </source>
</evidence>
<keyword evidence="5" id="KW-1185">Reference proteome</keyword>
<evidence type="ECO:0000313" key="5">
    <source>
        <dbReference type="Proteomes" id="UP000516438"/>
    </source>
</evidence>
<dbReference type="Gene3D" id="1.10.357.10">
    <property type="entry name" value="Tetracycline Repressor, domain 2"/>
    <property type="match status" value="1"/>
</dbReference>
<evidence type="ECO:0000256" key="1">
    <source>
        <dbReference type="ARBA" id="ARBA00023125"/>
    </source>
</evidence>
<dbReference type="PANTHER" id="PTHR30328:SF54">
    <property type="entry name" value="HTH-TYPE TRANSCRIPTIONAL REPRESSOR SCO4008"/>
    <property type="match status" value="1"/>
</dbReference>
<dbReference type="InterPro" id="IPR050109">
    <property type="entry name" value="HTH-type_TetR-like_transc_reg"/>
</dbReference>
<dbReference type="KEGG" id="cmaq:H0S70_01645"/>
<accession>A0A7H1DXL6</accession>
<gene>
    <name evidence="4" type="ORF">H0S70_01645</name>
</gene>
<dbReference type="InterPro" id="IPR009057">
    <property type="entry name" value="Homeodomain-like_sf"/>
</dbReference>